<dbReference type="Proteomes" id="UP001056336">
    <property type="component" value="Chromosome"/>
</dbReference>
<reference evidence="1" key="1">
    <citation type="journal article" date="2018" name="Int. J. Syst. Evol. Microbiol.">
        <title>Jatrophihabitans telluris sp. nov., isolated from sediment soil of lava forest wetlands and the emended description of the genus Jatrophihabitans.</title>
        <authorList>
            <person name="Lee K.C."/>
            <person name="Suh M.K."/>
            <person name="Eom M.K."/>
            <person name="Kim K.K."/>
            <person name="Kim J.S."/>
            <person name="Kim D.S."/>
            <person name="Ko S.H."/>
            <person name="Shin Y.K."/>
            <person name="Lee J.S."/>
        </authorList>
    </citation>
    <scope>NUCLEOTIDE SEQUENCE</scope>
    <source>
        <strain evidence="1">N237</strain>
    </source>
</reference>
<evidence type="ECO:0008006" key="3">
    <source>
        <dbReference type="Google" id="ProtNLM"/>
    </source>
</evidence>
<sequence>MPSIAEQAVDVLRRRQIALSRGLSSAQLETIQARYELEFSAEHAEFLRLAVPRGRGWPRWDVVVTELEAGPGLGTDSGLGVNDGAELGLGVDPGAGPGLGVDSSADAVAAVIAGQASKELLSWLRRPVDGVLFDVLRNGFWPRSWGTRPVEVAAARAKALEFLAAVPVLIPVYGHRYLPSGRGRGPAPVLSVVQTDVVEYGRNLADYVGNEFGGRESHRDAVVTNGPPTGESRVRVPFWSALAAGAGDSDL</sequence>
<keyword evidence="2" id="KW-1185">Reference proteome</keyword>
<dbReference type="RefSeq" id="WP_249773428.1">
    <property type="nucleotide sequence ID" value="NZ_CP097332.1"/>
</dbReference>
<proteinExistence type="predicted"/>
<organism evidence="1 2">
    <name type="scientific">Jatrophihabitans telluris</name>
    <dbReference type="NCBI Taxonomy" id="2038343"/>
    <lineage>
        <taxon>Bacteria</taxon>
        <taxon>Bacillati</taxon>
        <taxon>Actinomycetota</taxon>
        <taxon>Actinomycetes</taxon>
        <taxon>Jatrophihabitantales</taxon>
        <taxon>Jatrophihabitantaceae</taxon>
        <taxon>Jatrophihabitans</taxon>
    </lineage>
</organism>
<protein>
    <recommendedName>
        <fullName evidence="3">SMI1/KNR4 family protein</fullName>
    </recommendedName>
</protein>
<dbReference type="PANTHER" id="PTHR32011:SF2">
    <property type="entry name" value="OS08G0472400 PROTEIN"/>
    <property type="match status" value="1"/>
</dbReference>
<dbReference type="PANTHER" id="PTHR32011">
    <property type="entry name" value="OS08G0472400 PROTEIN"/>
    <property type="match status" value="1"/>
</dbReference>
<reference evidence="1" key="2">
    <citation type="submission" date="2022-05" db="EMBL/GenBank/DDBJ databases">
        <authorList>
            <person name="Kim J.-S."/>
            <person name="Lee K."/>
            <person name="Suh M."/>
            <person name="Eom M."/>
            <person name="Kim J.-S."/>
            <person name="Kim D.-S."/>
            <person name="Ko S.-H."/>
            <person name="Shin Y."/>
            <person name="Lee J.-S."/>
        </authorList>
    </citation>
    <scope>NUCLEOTIDE SEQUENCE</scope>
    <source>
        <strain evidence="1">N237</strain>
    </source>
</reference>
<dbReference type="EMBL" id="CP097332">
    <property type="protein sequence ID" value="UQX89532.1"/>
    <property type="molecule type" value="Genomic_DNA"/>
</dbReference>
<accession>A0ABY4R2H3</accession>
<name>A0ABY4R2H3_9ACTN</name>
<evidence type="ECO:0000313" key="2">
    <source>
        <dbReference type="Proteomes" id="UP001056336"/>
    </source>
</evidence>
<evidence type="ECO:0000313" key="1">
    <source>
        <dbReference type="EMBL" id="UQX89532.1"/>
    </source>
</evidence>
<gene>
    <name evidence="1" type="ORF">M6D93_05865</name>
</gene>